<reference evidence="1 2" key="1">
    <citation type="submission" date="2018-05" db="EMBL/GenBank/DDBJ databases">
        <title>Complete Genome Sequences of Extremely Thermoacidophilic, Metal-Mobilizing Type-Strain Members of the Archaeal Family Sulfolobaceae: Acidianus brierleyi DSM-1651T, Acidianus sulfidivorans DSM-18786T, Metallosphaera hakonensis DSM-7519T, and Metallosphaera prunae DSM-10039T.</title>
        <authorList>
            <person name="Counts J.A."/>
            <person name="Kelly R.M."/>
        </authorList>
    </citation>
    <scope>NUCLEOTIDE SEQUENCE [LARGE SCALE GENOMIC DNA]</scope>
    <source>
        <strain evidence="1 2">DSM 1651</strain>
    </source>
</reference>
<gene>
    <name evidence="1" type="ORF">DFR85_13435</name>
</gene>
<dbReference type="RefSeq" id="WP_110271324.1">
    <property type="nucleotide sequence ID" value="NZ_CP029289.2"/>
</dbReference>
<dbReference type="AlphaFoldDB" id="A0A2U9IHI5"/>
<sequence length="158" mass="18277">MPIIALCPCEKLAPNCTYVSTLNSDKDDFLDKVVEVRNKFINNEFTEIPAYKYFLDLSANMHHVFTIIRLVSIEALGKQFLVIEAKNDKEEIISAYEPIEYLNPYITYSVYVFARAARISINTKRSTSKFGGYNIRIEGVGPRDHIDYEKETRTYVIF</sequence>
<organism evidence="1 2">
    <name type="scientific">Acidianus brierleyi</name>
    <dbReference type="NCBI Taxonomy" id="41673"/>
    <lineage>
        <taxon>Archaea</taxon>
        <taxon>Thermoproteota</taxon>
        <taxon>Thermoprotei</taxon>
        <taxon>Sulfolobales</taxon>
        <taxon>Sulfolobaceae</taxon>
        <taxon>Acidianus</taxon>
    </lineage>
</organism>
<protein>
    <submittedName>
        <fullName evidence="1">Uncharacterized protein</fullName>
    </submittedName>
</protein>
<dbReference type="GeneID" id="36833177"/>
<accession>A0A2U9IHI5</accession>
<keyword evidence="2" id="KW-1185">Reference proteome</keyword>
<dbReference type="Proteomes" id="UP000248044">
    <property type="component" value="Chromosome"/>
</dbReference>
<dbReference type="KEGG" id="abri:DFR85_13435"/>
<proteinExistence type="predicted"/>
<evidence type="ECO:0000313" key="2">
    <source>
        <dbReference type="Proteomes" id="UP000248044"/>
    </source>
</evidence>
<evidence type="ECO:0000313" key="1">
    <source>
        <dbReference type="EMBL" id="AWR95446.1"/>
    </source>
</evidence>
<name>A0A2U9IHI5_9CREN</name>
<dbReference type="EMBL" id="CP029289">
    <property type="protein sequence ID" value="AWR95446.1"/>
    <property type="molecule type" value="Genomic_DNA"/>
</dbReference>